<feature type="region of interest" description="Disordered" evidence="8">
    <location>
        <begin position="145"/>
        <end position="196"/>
    </location>
</feature>
<gene>
    <name evidence="11" type="ORF">KGF56_000589</name>
</gene>
<dbReference type="SUPFAM" id="SSF52777">
    <property type="entry name" value="CoA-dependent acyltransferases"/>
    <property type="match status" value="1"/>
</dbReference>
<evidence type="ECO:0000313" key="11">
    <source>
        <dbReference type="EMBL" id="KAI3406458.2"/>
    </source>
</evidence>
<comment type="subunit">
    <text evidence="6">Eukaryotic pyruvate dehydrogenase (PDH) complexes are organized as a core consisting of the oligomeric dihydrolipoamide acetyl-transferase (E2), around which are arranged multiple copies of pyruvate dehydrogenase (E1), dihydrolipoamide dehydrogenase (E3) and protein X (E3BP) bound by non-covalent bonds.</text>
</comment>
<dbReference type="GO" id="GO:0005739">
    <property type="term" value="C:mitochondrion"/>
    <property type="evidence" value="ECO:0007669"/>
    <property type="project" value="UniProtKB-SubCell"/>
</dbReference>
<keyword evidence="4" id="KW-0809">Transit peptide</keyword>
<dbReference type="InterPro" id="IPR004167">
    <property type="entry name" value="PSBD"/>
</dbReference>
<keyword evidence="3 7" id="KW-0450">Lipoyl</keyword>
<dbReference type="CDD" id="cd06849">
    <property type="entry name" value="lipoyl_domain"/>
    <property type="match status" value="1"/>
</dbReference>
<evidence type="ECO:0000256" key="4">
    <source>
        <dbReference type="ARBA" id="ARBA00022946"/>
    </source>
</evidence>
<sequence length="503" mass="53515">MSAIFVAYRSASVLRTVVPRSASAFASKSITCSSSHFLSYSNFIRLYSSGKFPPHTVIHMPALSPTMTQGNLQSWSKKVGDQLSPGEAIAEIETDKASMDFEFQEDGYLAKILVGDGSKDIPVGQPIAVYVEEADEVPAFENFTAADAGAVPAEDKKEPETKPKEELEQKEDSSKSSKPATTTSTSSSSSAPPTNRIFASPLAKTIALEKGISLKGVKGSGPHGRIVAKDLEGLEAKASTTSAPETAAATTTTTSTASTATATATATTAGGYEDIPLTSMRKTIATRLLQSTQQLPTYIIQSQISVSKLLKLRASLNASAEDRYRLSVNDLLIKAVAIASTRVPQVNSAWLGDQGIIRQYSNVDVSVAVATPTGLITPIIKDAQNKGLSRISHEIKDLGKRAKIGKLKPEEFQGGTICISNLGMNHAVTAFTSIINPPQSAILAVGTTEKKAVPSDVNEQGFIFDDVITITGTFDHRVIDGALGGEWIKELKRIIENPLEMLI</sequence>
<proteinExistence type="inferred from homology"/>
<dbReference type="Pfam" id="PF00364">
    <property type="entry name" value="Biotin_lipoyl"/>
    <property type="match status" value="1"/>
</dbReference>
<dbReference type="FunFam" id="3.30.559.10:FF:000003">
    <property type="entry name" value="Acetyltransferase component of pyruvate dehydrogenase complex"/>
    <property type="match status" value="1"/>
</dbReference>
<dbReference type="InterPro" id="IPR036625">
    <property type="entry name" value="E3-bd_dom_sf"/>
</dbReference>
<feature type="domain" description="Peripheral subunit-binding (PSBD)" evidence="10">
    <location>
        <begin position="198"/>
        <end position="235"/>
    </location>
</feature>
<comment type="cofactor">
    <cofactor evidence="7">
        <name>(R)-lipoate</name>
        <dbReference type="ChEBI" id="CHEBI:83088"/>
    </cofactor>
    <text evidence="7">Binds 1 lipoyl cofactor covalently.</text>
</comment>
<dbReference type="Pfam" id="PF02817">
    <property type="entry name" value="E3_binding"/>
    <property type="match status" value="1"/>
</dbReference>
<dbReference type="PROSITE" id="PS50968">
    <property type="entry name" value="BIOTINYL_LIPOYL"/>
    <property type="match status" value="1"/>
</dbReference>
<evidence type="ECO:0000256" key="6">
    <source>
        <dbReference type="ARBA" id="ARBA00065810"/>
    </source>
</evidence>
<keyword evidence="12" id="KW-1185">Reference proteome</keyword>
<evidence type="ECO:0000259" key="9">
    <source>
        <dbReference type="PROSITE" id="PS50968"/>
    </source>
</evidence>
<dbReference type="SUPFAM" id="SSF47005">
    <property type="entry name" value="Peripheral subunit-binding domain of 2-oxo acid dehydrogenase complex"/>
    <property type="match status" value="1"/>
</dbReference>
<feature type="region of interest" description="Disordered" evidence="8">
    <location>
        <begin position="237"/>
        <end position="260"/>
    </location>
</feature>
<dbReference type="InterPro" id="IPR006257">
    <property type="entry name" value="LAT1"/>
</dbReference>
<evidence type="ECO:0000313" key="12">
    <source>
        <dbReference type="Proteomes" id="UP001202479"/>
    </source>
</evidence>
<dbReference type="Gene3D" id="4.10.320.10">
    <property type="entry name" value="E3-binding domain"/>
    <property type="match status" value="1"/>
</dbReference>
<dbReference type="FunFam" id="2.40.50.100:FF:000010">
    <property type="entry name" value="Acetyltransferase component of pyruvate dehydrogenase complex"/>
    <property type="match status" value="1"/>
</dbReference>
<dbReference type="Gene3D" id="3.30.559.10">
    <property type="entry name" value="Chloramphenicol acetyltransferase-like domain"/>
    <property type="match status" value="1"/>
</dbReference>
<dbReference type="EMBL" id="JAHUZD010000023">
    <property type="protein sequence ID" value="KAI3406458.2"/>
    <property type="molecule type" value="Genomic_DNA"/>
</dbReference>
<dbReference type="PANTHER" id="PTHR23151">
    <property type="entry name" value="DIHYDROLIPOAMIDE ACETYL/SUCCINYL-TRANSFERASE-RELATED"/>
    <property type="match status" value="1"/>
</dbReference>
<dbReference type="InterPro" id="IPR011053">
    <property type="entry name" value="Single_hybrid_motif"/>
</dbReference>
<dbReference type="InterPro" id="IPR003016">
    <property type="entry name" value="2-oxoA_DH_lipoyl-BS"/>
</dbReference>
<evidence type="ECO:0000256" key="2">
    <source>
        <dbReference type="ARBA" id="ARBA00022679"/>
    </source>
</evidence>
<dbReference type="RefSeq" id="XP_049182203.1">
    <property type="nucleotide sequence ID" value="XM_049326515.1"/>
</dbReference>
<dbReference type="InterPro" id="IPR045257">
    <property type="entry name" value="E2/Pdx1"/>
</dbReference>
<evidence type="ECO:0000256" key="3">
    <source>
        <dbReference type="ARBA" id="ARBA00022823"/>
    </source>
</evidence>
<dbReference type="GO" id="GO:0045254">
    <property type="term" value="C:pyruvate dehydrogenase complex"/>
    <property type="evidence" value="ECO:0007669"/>
    <property type="project" value="UniProtKB-UniRule"/>
</dbReference>
<evidence type="ECO:0000256" key="5">
    <source>
        <dbReference type="ARBA" id="ARBA00023315"/>
    </source>
</evidence>
<feature type="compositionally biased region" description="Basic and acidic residues" evidence="8">
    <location>
        <begin position="153"/>
        <end position="175"/>
    </location>
</feature>
<keyword evidence="2 7" id="KW-0808">Transferase</keyword>
<accession>A0AAI9WZQ7</accession>
<evidence type="ECO:0000256" key="7">
    <source>
        <dbReference type="RuleBase" id="RU361137"/>
    </source>
</evidence>
<reference evidence="11" key="1">
    <citation type="journal article" date="2022" name="DNA Res.">
        <title>Genome analysis of five recently described species of the CUG-Ser clade uncovers Candida theae as a new hybrid lineage with pathogenic potential in the Candida parapsilosis species complex.</title>
        <authorList>
            <person name="Mixao V."/>
            <person name="Del Olmo V."/>
            <person name="Hegedusova E."/>
            <person name="Saus E."/>
            <person name="Pryszcz L."/>
            <person name="Cillingova A."/>
            <person name="Nosek J."/>
            <person name="Gabaldon T."/>
        </authorList>
    </citation>
    <scope>NUCLEOTIDE SEQUENCE</scope>
    <source>
        <strain evidence="11">CBS 10844</strain>
    </source>
</reference>
<name>A0AAI9WZQ7_9ASCO</name>
<comment type="function">
    <text evidence="7">The pyruvate dehydrogenase complex catalyzes the overall conversion of pyruvate to acetyl-CoA and CO(2).</text>
</comment>
<organism evidence="11 12">
    <name type="scientific">Candida oxycetoniae</name>
    <dbReference type="NCBI Taxonomy" id="497107"/>
    <lineage>
        <taxon>Eukaryota</taxon>
        <taxon>Fungi</taxon>
        <taxon>Dikarya</taxon>
        <taxon>Ascomycota</taxon>
        <taxon>Saccharomycotina</taxon>
        <taxon>Pichiomycetes</taxon>
        <taxon>Debaryomycetaceae</taxon>
        <taxon>Candida/Lodderomyces clade</taxon>
        <taxon>Candida</taxon>
    </lineage>
</organism>
<evidence type="ECO:0000256" key="8">
    <source>
        <dbReference type="SAM" id="MobiDB-lite"/>
    </source>
</evidence>
<feature type="compositionally biased region" description="Low complexity" evidence="8">
    <location>
        <begin position="176"/>
        <end position="194"/>
    </location>
</feature>
<comment type="catalytic activity">
    <reaction evidence="7">
        <text>N(6)-[(R)-dihydrolipoyl]-L-lysyl-[protein] + acetyl-CoA = N(6)-[(R)-S(8)-acetyldihydrolipoyl]-L-lysyl-[protein] + CoA</text>
        <dbReference type="Rhea" id="RHEA:17017"/>
        <dbReference type="Rhea" id="RHEA-COMP:10475"/>
        <dbReference type="Rhea" id="RHEA-COMP:10478"/>
        <dbReference type="ChEBI" id="CHEBI:57287"/>
        <dbReference type="ChEBI" id="CHEBI:57288"/>
        <dbReference type="ChEBI" id="CHEBI:83100"/>
        <dbReference type="ChEBI" id="CHEBI:83111"/>
        <dbReference type="EC" id="2.3.1.12"/>
    </reaction>
</comment>
<dbReference type="InterPro" id="IPR023213">
    <property type="entry name" value="CAT-like_dom_sf"/>
</dbReference>
<dbReference type="Proteomes" id="UP001202479">
    <property type="component" value="Unassembled WGS sequence"/>
</dbReference>
<comment type="caution">
    <text evidence="11">The sequence shown here is derived from an EMBL/GenBank/DDBJ whole genome shotgun (WGS) entry which is preliminary data.</text>
</comment>
<evidence type="ECO:0000259" key="10">
    <source>
        <dbReference type="PROSITE" id="PS51826"/>
    </source>
</evidence>
<dbReference type="InterPro" id="IPR000089">
    <property type="entry name" value="Biotin_lipoyl"/>
</dbReference>
<dbReference type="NCBIfam" id="TIGR01349">
    <property type="entry name" value="PDHac_trf_mito"/>
    <property type="match status" value="1"/>
</dbReference>
<dbReference type="Pfam" id="PF00198">
    <property type="entry name" value="2-oxoacid_dh"/>
    <property type="match status" value="1"/>
</dbReference>
<feature type="compositionally biased region" description="Low complexity" evidence="8">
    <location>
        <begin position="238"/>
        <end position="260"/>
    </location>
</feature>
<protein>
    <recommendedName>
        <fullName evidence="7">Acetyltransferase component of pyruvate dehydrogenase complex</fullName>
        <ecNumber evidence="7">2.3.1.12</ecNumber>
    </recommendedName>
</protein>
<dbReference type="GO" id="GO:0006086">
    <property type="term" value="P:pyruvate decarboxylation to acetyl-CoA"/>
    <property type="evidence" value="ECO:0007669"/>
    <property type="project" value="InterPro"/>
</dbReference>
<dbReference type="EC" id="2.3.1.12" evidence="7"/>
<dbReference type="GeneID" id="73378206"/>
<dbReference type="PROSITE" id="PS51826">
    <property type="entry name" value="PSBD"/>
    <property type="match status" value="1"/>
</dbReference>
<dbReference type="Gene3D" id="2.40.50.100">
    <property type="match status" value="1"/>
</dbReference>
<comment type="similarity">
    <text evidence="1 7">Belongs to the 2-oxoacid dehydrogenase family.</text>
</comment>
<keyword evidence="5 7" id="KW-0012">Acyltransferase</keyword>
<feature type="domain" description="Lipoyl-binding" evidence="9">
    <location>
        <begin position="55"/>
        <end position="131"/>
    </location>
</feature>
<dbReference type="InterPro" id="IPR001078">
    <property type="entry name" value="2-oxoacid_DH_actylTfrase"/>
</dbReference>
<dbReference type="GO" id="GO:0004742">
    <property type="term" value="F:dihydrolipoyllysine-residue acetyltransferase activity"/>
    <property type="evidence" value="ECO:0007669"/>
    <property type="project" value="UniProtKB-UniRule"/>
</dbReference>
<dbReference type="AlphaFoldDB" id="A0AAI9WZQ7"/>
<dbReference type="PROSITE" id="PS00189">
    <property type="entry name" value="LIPOYL"/>
    <property type="match status" value="1"/>
</dbReference>
<comment type="subcellular location">
    <subcellularLocation>
        <location evidence="7">Mitochondrion</location>
    </subcellularLocation>
</comment>
<dbReference type="SUPFAM" id="SSF51230">
    <property type="entry name" value="Single hybrid motif"/>
    <property type="match status" value="1"/>
</dbReference>
<dbReference type="PANTHER" id="PTHR23151:SF90">
    <property type="entry name" value="DIHYDROLIPOYLLYSINE-RESIDUE ACETYLTRANSFERASE COMPONENT OF PYRUVATE DEHYDROGENASE COMPLEX, MITOCHONDRIAL-RELATED"/>
    <property type="match status" value="1"/>
</dbReference>
<evidence type="ECO:0000256" key="1">
    <source>
        <dbReference type="ARBA" id="ARBA00007317"/>
    </source>
</evidence>